<evidence type="ECO:0000313" key="2">
    <source>
        <dbReference type="Proteomes" id="UP000268084"/>
    </source>
</evidence>
<accession>A0A3G8ZK74</accession>
<protein>
    <submittedName>
        <fullName evidence="1">Uncharacterized protein</fullName>
    </submittedName>
</protein>
<dbReference type="RefSeq" id="WP_124797872.1">
    <property type="nucleotide sequence ID" value="NZ_CP034170.1"/>
</dbReference>
<dbReference type="EMBL" id="CP034170">
    <property type="protein sequence ID" value="AZI57187.1"/>
    <property type="molecule type" value="Genomic_DNA"/>
</dbReference>
<dbReference type="OrthoDB" id="9799321at2"/>
<evidence type="ECO:0000313" key="1">
    <source>
        <dbReference type="EMBL" id="AZI57187.1"/>
    </source>
</evidence>
<sequence length="64" mass="7538">MRRTLLRCRCVKEAHYRASWPAQDGSKIYDAVGYAILKEDWRQGTVTPVAWNDESSCSVWQEYR</sequence>
<reference evidence="1 2" key="2">
    <citation type="submission" date="2018-12" db="EMBL/GenBank/DDBJ databases">
        <title>Nakamurella antarcticus sp. nov., isolated from Antarctica South Shetland Islands soil.</title>
        <authorList>
            <person name="Peng F."/>
        </authorList>
    </citation>
    <scope>NUCLEOTIDE SEQUENCE [LARGE SCALE GENOMIC DNA]</scope>
    <source>
        <strain evidence="1 2">S14-144</strain>
    </source>
</reference>
<reference evidence="1 2" key="1">
    <citation type="submission" date="2018-11" db="EMBL/GenBank/DDBJ databases">
        <authorList>
            <person name="Da X."/>
        </authorList>
    </citation>
    <scope>NUCLEOTIDE SEQUENCE [LARGE SCALE GENOMIC DNA]</scope>
    <source>
        <strain evidence="1 2">S14-144</strain>
    </source>
</reference>
<keyword evidence="2" id="KW-1185">Reference proteome</keyword>
<dbReference type="KEGG" id="nak:EH165_02460"/>
<dbReference type="Proteomes" id="UP000268084">
    <property type="component" value="Chromosome"/>
</dbReference>
<dbReference type="AlphaFoldDB" id="A0A3G8ZK74"/>
<proteinExistence type="predicted"/>
<organism evidence="1 2">
    <name type="scientific">Nakamurella antarctica</name>
    <dbReference type="NCBI Taxonomy" id="1902245"/>
    <lineage>
        <taxon>Bacteria</taxon>
        <taxon>Bacillati</taxon>
        <taxon>Actinomycetota</taxon>
        <taxon>Actinomycetes</taxon>
        <taxon>Nakamurellales</taxon>
        <taxon>Nakamurellaceae</taxon>
        <taxon>Nakamurella</taxon>
    </lineage>
</organism>
<name>A0A3G8ZK74_9ACTN</name>
<gene>
    <name evidence="1" type="ORF">EH165_02460</name>
</gene>